<keyword evidence="5" id="KW-0732">Signal</keyword>
<evidence type="ECO:0000256" key="8">
    <source>
        <dbReference type="ARBA" id="ARBA00023288"/>
    </source>
</evidence>
<keyword evidence="7" id="KW-0325">Glycoprotein</keyword>
<dbReference type="Pfam" id="PF15056">
    <property type="entry name" value="NRN1"/>
    <property type="match status" value="1"/>
</dbReference>
<keyword evidence="3" id="KW-1003">Cell membrane</keyword>
<dbReference type="Ensembl" id="ENSSFOT00015071230.1">
    <property type="protein sequence ID" value="ENSSFOP00015060054.1"/>
    <property type="gene ID" value="ENSSFOG00015025920.1"/>
</dbReference>
<dbReference type="CTD" id="436780"/>
<dbReference type="PANTHER" id="PTHR15902">
    <property type="entry name" value="NEURITIN-RELATED"/>
    <property type="match status" value="1"/>
</dbReference>
<evidence type="ECO:0000313" key="10">
    <source>
        <dbReference type="Proteomes" id="UP000694397"/>
    </source>
</evidence>
<gene>
    <name evidence="9" type="primary">NRN1</name>
    <name evidence="9" type="synonym">LOC108942148</name>
</gene>
<dbReference type="GO" id="GO:1990138">
    <property type="term" value="P:neuron projection extension"/>
    <property type="evidence" value="ECO:0007669"/>
    <property type="project" value="TreeGrafter"/>
</dbReference>
<keyword evidence="4" id="KW-0336">GPI-anchor</keyword>
<evidence type="ECO:0000256" key="5">
    <source>
        <dbReference type="ARBA" id="ARBA00022729"/>
    </source>
</evidence>
<dbReference type="Proteomes" id="UP000694397">
    <property type="component" value="Chromosome 5"/>
</dbReference>
<keyword evidence="6" id="KW-0472">Membrane</keyword>
<dbReference type="GO" id="GO:0098552">
    <property type="term" value="C:side of membrane"/>
    <property type="evidence" value="ECO:0007669"/>
    <property type="project" value="UniProtKB-KW"/>
</dbReference>
<evidence type="ECO:0000256" key="3">
    <source>
        <dbReference type="ARBA" id="ARBA00022475"/>
    </source>
</evidence>
<reference evidence="9 10" key="1">
    <citation type="submission" date="2019-04" db="EMBL/GenBank/DDBJ databases">
        <authorList>
            <consortium name="Wellcome Sanger Institute Data Sharing"/>
        </authorList>
    </citation>
    <scope>NUCLEOTIDE SEQUENCE [LARGE SCALE GENOMIC DNA]</scope>
</reference>
<evidence type="ECO:0000256" key="6">
    <source>
        <dbReference type="ARBA" id="ARBA00023136"/>
    </source>
</evidence>
<name>A0A8C9VKQ1_SCLFO</name>
<dbReference type="GO" id="GO:0005886">
    <property type="term" value="C:plasma membrane"/>
    <property type="evidence" value="ECO:0007669"/>
    <property type="project" value="UniProtKB-SubCell"/>
</dbReference>
<evidence type="ECO:0000256" key="7">
    <source>
        <dbReference type="ARBA" id="ARBA00023180"/>
    </source>
</evidence>
<evidence type="ECO:0000256" key="1">
    <source>
        <dbReference type="ARBA" id="ARBA00004609"/>
    </source>
</evidence>
<protein>
    <submittedName>
        <fullName evidence="9">Neuritin 1a</fullName>
    </submittedName>
</protein>
<organism evidence="9 10">
    <name type="scientific">Scleropages formosus</name>
    <name type="common">Asian bonytongue</name>
    <name type="synonym">Osteoglossum formosum</name>
    <dbReference type="NCBI Taxonomy" id="113540"/>
    <lineage>
        <taxon>Eukaryota</taxon>
        <taxon>Metazoa</taxon>
        <taxon>Chordata</taxon>
        <taxon>Craniata</taxon>
        <taxon>Vertebrata</taxon>
        <taxon>Euteleostomi</taxon>
        <taxon>Actinopterygii</taxon>
        <taxon>Neopterygii</taxon>
        <taxon>Teleostei</taxon>
        <taxon>Osteoglossocephala</taxon>
        <taxon>Osteoglossomorpha</taxon>
        <taxon>Osteoglossiformes</taxon>
        <taxon>Osteoglossidae</taxon>
        <taxon>Scleropages</taxon>
    </lineage>
</organism>
<dbReference type="AlphaFoldDB" id="A0A8C9VKQ1"/>
<keyword evidence="10" id="KW-1185">Reference proteome</keyword>
<comment type="subcellular location">
    <subcellularLocation>
        <location evidence="1">Cell membrane</location>
        <topology evidence="1">Lipid-anchor</topology>
        <topology evidence="1">GPI-anchor</topology>
    </subcellularLocation>
</comment>
<proteinExistence type="inferred from homology"/>
<accession>A0A8C9VKQ1</accession>
<evidence type="ECO:0000313" key="9">
    <source>
        <dbReference type="Ensembl" id="ENSSFOP00015060054.1"/>
    </source>
</evidence>
<evidence type="ECO:0000256" key="2">
    <source>
        <dbReference type="ARBA" id="ARBA00008377"/>
    </source>
</evidence>
<dbReference type="KEGG" id="sfm:108942148"/>
<dbReference type="OrthoDB" id="8583477at2759"/>
<evidence type="ECO:0000256" key="4">
    <source>
        <dbReference type="ARBA" id="ARBA00022622"/>
    </source>
</evidence>
<comment type="similarity">
    <text evidence="2">Belongs to the neuritin family.</text>
</comment>
<keyword evidence="8" id="KW-0449">Lipoprotein</keyword>
<reference evidence="9" key="3">
    <citation type="submission" date="2025-09" db="UniProtKB">
        <authorList>
            <consortium name="Ensembl"/>
        </authorList>
    </citation>
    <scope>IDENTIFICATION</scope>
</reference>
<sequence>MSIAARCAMTVGGACYVSVAEWAWRRRRAPPEAHSRLPGWPTSASSGAARARVWWRVRAAARCSLDNVRRVAFRARACVRERCARALQWCSTRRMGVTPHGAHVALLLALHLAPLLQAAGASPTCDSVFKGFSDCLLVLGENMVSYRERAHRGQDLRTVCAYWEDFHACAHTAIADCEEGAAELWEKLKRDSRKLELSGNLFELCAGESGASTPGLALLLPLVSALLAAWLTL</sequence>
<dbReference type="PANTHER" id="PTHR15902:SF1">
    <property type="entry name" value="NEURITIN"/>
    <property type="match status" value="1"/>
</dbReference>
<dbReference type="InterPro" id="IPR026144">
    <property type="entry name" value="Neuritin_fam"/>
</dbReference>
<dbReference type="GeneTree" id="ENSGT00530000063853"/>
<reference evidence="9" key="2">
    <citation type="submission" date="2025-08" db="UniProtKB">
        <authorList>
            <consortium name="Ensembl"/>
        </authorList>
    </citation>
    <scope>IDENTIFICATION</scope>
</reference>